<gene>
    <name evidence="1" type="ORF">RBSWK_02599</name>
</gene>
<sequence>MDASLSVPGDGNRSPTDILHLLQIEIWIINQNLWMVRRWSNAFRS</sequence>
<evidence type="ECO:0000313" key="1">
    <source>
        <dbReference type="EMBL" id="ELP33468.1"/>
    </source>
</evidence>
<comment type="caution">
    <text evidence="1">The sequence shown here is derived from an EMBL/GenBank/DDBJ whole genome shotgun (WGS) entry which is preliminary data.</text>
</comment>
<dbReference type="AlphaFoldDB" id="L7CHK6"/>
<evidence type="ECO:0000313" key="2">
    <source>
        <dbReference type="Proteomes" id="UP000010959"/>
    </source>
</evidence>
<dbReference type="PATRIC" id="fig|993516.3.peg.2768"/>
<dbReference type="EMBL" id="AMWG01000060">
    <property type="protein sequence ID" value="ELP33468.1"/>
    <property type="molecule type" value="Genomic_DNA"/>
</dbReference>
<proteinExistence type="predicted"/>
<name>L7CHK6_RHOBT</name>
<dbReference type="Proteomes" id="UP000010959">
    <property type="component" value="Unassembled WGS sequence"/>
</dbReference>
<protein>
    <submittedName>
        <fullName evidence="1">Uncharacterized protein</fullName>
    </submittedName>
</protein>
<accession>L7CHK6</accession>
<organism evidence="1 2">
    <name type="scientific">Rhodopirellula baltica SWK14</name>
    <dbReference type="NCBI Taxonomy" id="993516"/>
    <lineage>
        <taxon>Bacteria</taxon>
        <taxon>Pseudomonadati</taxon>
        <taxon>Planctomycetota</taxon>
        <taxon>Planctomycetia</taxon>
        <taxon>Pirellulales</taxon>
        <taxon>Pirellulaceae</taxon>
        <taxon>Rhodopirellula</taxon>
    </lineage>
</organism>
<reference evidence="1 2" key="1">
    <citation type="journal article" date="2013" name="Mar. Genomics">
        <title>Expression of sulfatases in Rhodopirellula baltica and the diversity of sulfatases in the genus Rhodopirellula.</title>
        <authorList>
            <person name="Wegner C.E."/>
            <person name="Richter-Heitmann T."/>
            <person name="Klindworth A."/>
            <person name="Klockow C."/>
            <person name="Richter M."/>
            <person name="Achstetter T."/>
            <person name="Glockner F.O."/>
            <person name="Harder J."/>
        </authorList>
    </citation>
    <scope>NUCLEOTIDE SEQUENCE [LARGE SCALE GENOMIC DNA]</scope>
    <source>
        <strain evidence="1 2">SWK14</strain>
    </source>
</reference>